<dbReference type="HOGENOM" id="CLU_123180_1_0_11"/>
<dbReference type="InterPro" id="IPR048136">
    <property type="entry name" value="STM3941-like"/>
</dbReference>
<gene>
    <name evidence="2" type="ordered locus">Jden_1635</name>
</gene>
<keyword evidence="1" id="KW-0812">Transmembrane</keyword>
<keyword evidence="1" id="KW-0472">Membrane</keyword>
<dbReference type="AlphaFoldDB" id="C7R5L0"/>
<dbReference type="eggNOG" id="ENOG50331NX">
    <property type="taxonomic scope" value="Bacteria"/>
</dbReference>
<dbReference type="NCBIfam" id="NF041635">
    <property type="entry name" value="STM3941_fam"/>
    <property type="match status" value="1"/>
</dbReference>
<reference evidence="2 3" key="1">
    <citation type="journal article" date="2009" name="Stand. Genomic Sci.">
        <title>Complete genome sequence of Jonesia denitrificans type strain (Prevot 55134).</title>
        <authorList>
            <person name="Pukall R."/>
            <person name="Gehrich-Schroter G."/>
            <person name="Lapidus A."/>
            <person name="Nolan M."/>
            <person name="Glavina Del Rio T."/>
            <person name="Lucas S."/>
            <person name="Chen F."/>
            <person name="Tice H."/>
            <person name="Pitluck S."/>
            <person name="Cheng J.F."/>
            <person name="Copeland A."/>
            <person name="Saunders E."/>
            <person name="Brettin T."/>
            <person name="Detter J.C."/>
            <person name="Bruce D."/>
            <person name="Goodwin L."/>
            <person name="Pati A."/>
            <person name="Ivanova N."/>
            <person name="Mavromatis K."/>
            <person name="Ovchinnikova G."/>
            <person name="Chen A."/>
            <person name="Palaniappan K."/>
            <person name="Land M."/>
            <person name="Hauser L."/>
            <person name="Chang Y.J."/>
            <person name="Jeffries C.D."/>
            <person name="Chain P."/>
            <person name="Goker M."/>
            <person name="Bristow J."/>
            <person name="Eisen J.A."/>
            <person name="Markowitz V."/>
            <person name="Hugenholtz P."/>
            <person name="Kyrpides N.C."/>
            <person name="Klenk H.P."/>
            <person name="Han C."/>
        </authorList>
    </citation>
    <scope>NUCLEOTIDE SEQUENCE [LARGE SCALE GENOMIC DNA]</scope>
    <source>
        <strain evidence="3">ATCC 14870 / DSM 20603 / BCRC 15368 / CIP 55.134 / JCM 11481 / NBRC 15587 / NCTC 10816 / Prevot 55134</strain>
    </source>
</reference>
<sequence length="173" mass="19449">MYGGVVYRQGVLRRVFVLFMSMFLTVISALMAIGVGWPDPIAIGATLATVGFAWMTVAWIRHMRAGTVALRVTRDGFYDHTSLLVTRHMPIRWHDVRGMRLQASGDQLFLTVELHDPATHIRHLGPFARMAVKANVKLGFGPINIVQSHIKGAHPREVLTVMESYWVASRWNA</sequence>
<evidence type="ECO:0000256" key="1">
    <source>
        <dbReference type="SAM" id="Phobius"/>
    </source>
</evidence>
<accession>C7R5L0</accession>
<evidence type="ECO:0000313" key="2">
    <source>
        <dbReference type="EMBL" id="ACV09283.1"/>
    </source>
</evidence>
<feature type="transmembrane region" description="Helical" evidence="1">
    <location>
        <begin position="41"/>
        <end position="60"/>
    </location>
</feature>
<evidence type="ECO:0000313" key="3">
    <source>
        <dbReference type="Proteomes" id="UP000000628"/>
    </source>
</evidence>
<dbReference type="Proteomes" id="UP000000628">
    <property type="component" value="Chromosome"/>
</dbReference>
<proteinExistence type="predicted"/>
<name>C7R5L0_JONDD</name>
<keyword evidence="1" id="KW-1133">Transmembrane helix</keyword>
<feature type="transmembrane region" description="Helical" evidence="1">
    <location>
        <begin position="15"/>
        <end position="35"/>
    </location>
</feature>
<protein>
    <submittedName>
        <fullName evidence="2">Uncharacterized protein</fullName>
    </submittedName>
</protein>
<dbReference type="KEGG" id="jde:Jden_1635"/>
<keyword evidence="3" id="KW-1185">Reference proteome</keyword>
<organism evidence="2 3">
    <name type="scientific">Jonesia denitrificans (strain ATCC 14870 / DSM 20603 / BCRC 15368 / CIP 55.134 / JCM 11481 / NBRC 15587 / NCTC 10816 / Prevot 55134)</name>
    <name type="common">Listeria denitrificans</name>
    <dbReference type="NCBI Taxonomy" id="471856"/>
    <lineage>
        <taxon>Bacteria</taxon>
        <taxon>Bacillati</taxon>
        <taxon>Actinomycetota</taxon>
        <taxon>Actinomycetes</taxon>
        <taxon>Micrococcales</taxon>
        <taxon>Jonesiaceae</taxon>
        <taxon>Jonesia</taxon>
    </lineage>
</organism>
<dbReference type="EMBL" id="CP001706">
    <property type="protein sequence ID" value="ACV09283.1"/>
    <property type="molecule type" value="Genomic_DNA"/>
</dbReference>